<dbReference type="Proteomes" id="UP001501866">
    <property type="component" value="Unassembled WGS sequence"/>
</dbReference>
<gene>
    <name evidence="1" type="ORF">GCM10010451_36850</name>
</gene>
<reference evidence="2" key="1">
    <citation type="journal article" date="2019" name="Int. J. Syst. Evol. Microbiol.">
        <title>The Global Catalogue of Microorganisms (GCM) 10K type strain sequencing project: providing services to taxonomists for standard genome sequencing and annotation.</title>
        <authorList>
            <consortium name="The Broad Institute Genomics Platform"/>
            <consortium name="The Broad Institute Genome Sequencing Center for Infectious Disease"/>
            <person name="Wu L."/>
            <person name="Ma J."/>
        </authorList>
    </citation>
    <scope>NUCLEOTIDE SEQUENCE [LARGE SCALE GENOMIC DNA]</scope>
    <source>
        <strain evidence="2">JCM 9095</strain>
    </source>
</reference>
<accession>A0ABP6PP70</accession>
<evidence type="ECO:0000313" key="2">
    <source>
        <dbReference type="Proteomes" id="UP001501866"/>
    </source>
</evidence>
<protein>
    <recommendedName>
        <fullName evidence="3">YCII-related domain-containing protein</fullName>
    </recommendedName>
</protein>
<evidence type="ECO:0008006" key="3">
    <source>
        <dbReference type="Google" id="ProtNLM"/>
    </source>
</evidence>
<name>A0ABP6PP70_9ACTN</name>
<dbReference type="EMBL" id="BAAAUH010000026">
    <property type="protein sequence ID" value="GAA3184309.1"/>
    <property type="molecule type" value="Genomic_DNA"/>
</dbReference>
<evidence type="ECO:0000313" key="1">
    <source>
        <dbReference type="EMBL" id="GAA3184309.1"/>
    </source>
</evidence>
<sequence>MGPPASSVETLKRMYLVHAHLELPAGAHLPPGVRGLVRSAIVDGDRVEHVAVHPRSASRLTLGFYLLADGLEEAEERAVRVCGRLVGAVPQLAAARLTGAEVPLVPLAFEAHPVD</sequence>
<organism evidence="1 2">
    <name type="scientific">Streptomyces virens</name>
    <dbReference type="NCBI Taxonomy" id="285572"/>
    <lineage>
        <taxon>Bacteria</taxon>
        <taxon>Bacillati</taxon>
        <taxon>Actinomycetota</taxon>
        <taxon>Actinomycetes</taxon>
        <taxon>Kitasatosporales</taxon>
        <taxon>Streptomycetaceae</taxon>
        <taxon>Streptomyces</taxon>
    </lineage>
</organism>
<comment type="caution">
    <text evidence="1">The sequence shown here is derived from an EMBL/GenBank/DDBJ whole genome shotgun (WGS) entry which is preliminary data.</text>
</comment>
<keyword evidence="2" id="KW-1185">Reference proteome</keyword>
<proteinExistence type="predicted"/>